<keyword evidence="3" id="KW-1185">Reference proteome</keyword>
<feature type="region of interest" description="Disordered" evidence="1">
    <location>
        <begin position="26"/>
        <end position="45"/>
    </location>
</feature>
<reference evidence="2" key="1">
    <citation type="journal article" date="2022" name="bioRxiv">
        <title>Sequencing and chromosome-scale assembly of the giantPleurodeles waltlgenome.</title>
        <authorList>
            <person name="Brown T."/>
            <person name="Elewa A."/>
            <person name="Iarovenko S."/>
            <person name="Subramanian E."/>
            <person name="Araus A.J."/>
            <person name="Petzold A."/>
            <person name="Susuki M."/>
            <person name="Suzuki K.-i.T."/>
            <person name="Hayashi T."/>
            <person name="Toyoda A."/>
            <person name="Oliveira C."/>
            <person name="Osipova E."/>
            <person name="Leigh N.D."/>
            <person name="Simon A."/>
            <person name="Yun M.H."/>
        </authorList>
    </citation>
    <scope>NUCLEOTIDE SEQUENCE</scope>
    <source>
        <strain evidence="2">20211129_DDA</strain>
        <tissue evidence="2">Liver</tissue>
    </source>
</reference>
<feature type="region of interest" description="Disordered" evidence="1">
    <location>
        <begin position="115"/>
        <end position="148"/>
    </location>
</feature>
<name>A0AAV7MBP2_PLEWA</name>
<comment type="caution">
    <text evidence="2">The sequence shown here is derived from an EMBL/GenBank/DDBJ whole genome shotgun (WGS) entry which is preliminary data.</text>
</comment>
<protein>
    <submittedName>
        <fullName evidence="2">Uncharacterized protein</fullName>
    </submittedName>
</protein>
<feature type="compositionally biased region" description="Basic and acidic residues" evidence="1">
    <location>
        <begin position="26"/>
        <end position="36"/>
    </location>
</feature>
<evidence type="ECO:0000256" key="1">
    <source>
        <dbReference type="SAM" id="MobiDB-lite"/>
    </source>
</evidence>
<dbReference type="Proteomes" id="UP001066276">
    <property type="component" value="Chromosome 10"/>
</dbReference>
<proteinExistence type="predicted"/>
<evidence type="ECO:0000313" key="3">
    <source>
        <dbReference type="Proteomes" id="UP001066276"/>
    </source>
</evidence>
<organism evidence="2 3">
    <name type="scientific">Pleurodeles waltl</name>
    <name type="common">Iberian ribbed newt</name>
    <dbReference type="NCBI Taxonomy" id="8319"/>
    <lineage>
        <taxon>Eukaryota</taxon>
        <taxon>Metazoa</taxon>
        <taxon>Chordata</taxon>
        <taxon>Craniata</taxon>
        <taxon>Vertebrata</taxon>
        <taxon>Euteleostomi</taxon>
        <taxon>Amphibia</taxon>
        <taxon>Batrachia</taxon>
        <taxon>Caudata</taxon>
        <taxon>Salamandroidea</taxon>
        <taxon>Salamandridae</taxon>
        <taxon>Pleurodelinae</taxon>
        <taxon>Pleurodeles</taxon>
    </lineage>
</organism>
<evidence type="ECO:0000313" key="2">
    <source>
        <dbReference type="EMBL" id="KAJ1101176.1"/>
    </source>
</evidence>
<gene>
    <name evidence="2" type="ORF">NDU88_006248</name>
</gene>
<dbReference type="AlphaFoldDB" id="A0AAV7MBP2"/>
<accession>A0AAV7MBP2</accession>
<sequence length="252" mass="27892">MNRQVQDTIPHVQEPSQLYDRVREALSNRENRNDKMSRKRRAKKRDIHVGDHVLVRNRRGGSKFMMPFKWVLSAIKGTMVTAKRKQETITQNISFFKVFRMADGIREMEQNSPLARSFEDGDGGSVGQNDNSSLLPSPGGVVDNPLSVDQGGADVLNSEFTQGSDQGLPDSLPFSSHLPGKEECCVRHGPAHDAHNMREMMLISPVISGKVMCPVTRTGINKKAQGASLMASNELSVSVYSLPCVLQNIFVV</sequence>
<dbReference type="EMBL" id="JANPWB010000014">
    <property type="protein sequence ID" value="KAJ1101176.1"/>
    <property type="molecule type" value="Genomic_DNA"/>
</dbReference>